<gene>
    <name evidence="14" type="ORF">PISMIDRAFT_634164</name>
</gene>
<evidence type="ECO:0000256" key="11">
    <source>
        <dbReference type="RuleBase" id="RU079119"/>
    </source>
</evidence>
<keyword evidence="7" id="KW-0449">Lipoprotein</keyword>
<dbReference type="EC" id="2.3.1.225" evidence="11"/>
<proteinExistence type="inferred from homology"/>
<dbReference type="InterPro" id="IPR039859">
    <property type="entry name" value="PFA4/ZDH16/20/ERF2-like"/>
</dbReference>
<dbReference type="HOGENOM" id="CLU_023534_0_0_1"/>
<comment type="subcellular location">
    <subcellularLocation>
        <location evidence="1">Membrane</location>
        <topology evidence="1">Multi-pass membrane protein</topology>
    </subcellularLocation>
</comment>
<dbReference type="AlphaFoldDB" id="A0A0C9Z550"/>
<dbReference type="GO" id="GO:0019706">
    <property type="term" value="F:protein-cysteine S-palmitoyltransferase activity"/>
    <property type="evidence" value="ECO:0007669"/>
    <property type="project" value="UniProtKB-EC"/>
</dbReference>
<dbReference type="InterPro" id="IPR001594">
    <property type="entry name" value="Palmitoyltrfase_DHHC"/>
</dbReference>
<feature type="domain" description="Palmitoyltransferase DHHC" evidence="13">
    <location>
        <begin position="250"/>
        <end position="369"/>
    </location>
</feature>
<comment type="catalytic activity">
    <reaction evidence="10 11">
        <text>L-cysteinyl-[protein] + hexadecanoyl-CoA = S-hexadecanoyl-L-cysteinyl-[protein] + CoA</text>
        <dbReference type="Rhea" id="RHEA:36683"/>
        <dbReference type="Rhea" id="RHEA-COMP:10131"/>
        <dbReference type="Rhea" id="RHEA-COMP:11032"/>
        <dbReference type="ChEBI" id="CHEBI:29950"/>
        <dbReference type="ChEBI" id="CHEBI:57287"/>
        <dbReference type="ChEBI" id="CHEBI:57379"/>
        <dbReference type="ChEBI" id="CHEBI:74151"/>
        <dbReference type="EC" id="2.3.1.225"/>
    </reaction>
</comment>
<evidence type="ECO:0000256" key="4">
    <source>
        <dbReference type="ARBA" id="ARBA00022989"/>
    </source>
</evidence>
<evidence type="ECO:0000256" key="7">
    <source>
        <dbReference type="ARBA" id="ARBA00023288"/>
    </source>
</evidence>
<evidence type="ECO:0000259" key="13">
    <source>
        <dbReference type="Pfam" id="PF01529"/>
    </source>
</evidence>
<feature type="transmembrane region" description="Helical" evidence="11">
    <location>
        <begin position="296"/>
        <end position="318"/>
    </location>
</feature>
<accession>A0A0C9Z550</accession>
<evidence type="ECO:0000256" key="2">
    <source>
        <dbReference type="ARBA" id="ARBA00022679"/>
    </source>
</evidence>
<dbReference type="EMBL" id="KN833824">
    <property type="protein sequence ID" value="KIK17562.1"/>
    <property type="molecule type" value="Genomic_DNA"/>
</dbReference>
<dbReference type="OrthoDB" id="1436450at2759"/>
<dbReference type="PANTHER" id="PTHR22883:SF23">
    <property type="entry name" value="PALMITOYLTRANSFERASE ZDHHC6"/>
    <property type="match status" value="1"/>
</dbReference>
<feature type="compositionally biased region" description="Polar residues" evidence="12">
    <location>
        <begin position="169"/>
        <end position="183"/>
    </location>
</feature>
<feature type="transmembrane region" description="Helical" evidence="11">
    <location>
        <begin position="330"/>
        <end position="351"/>
    </location>
</feature>
<feature type="transmembrane region" description="Helical" evidence="11">
    <location>
        <begin position="30"/>
        <end position="52"/>
    </location>
</feature>
<evidence type="ECO:0000256" key="6">
    <source>
        <dbReference type="ARBA" id="ARBA00023139"/>
    </source>
</evidence>
<evidence type="ECO:0000256" key="8">
    <source>
        <dbReference type="ARBA" id="ARBA00023315"/>
    </source>
</evidence>
<reference evidence="15" key="2">
    <citation type="submission" date="2015-01" db="EMBL/GenBank/DDBJ databases">
        <title>Evolutionary Origins and Diversification of the Mycorrhizal Mutualists.</title>
        <authorList>
            <consortium name="DOE Joint Genome Institute"/>
            <consortium name="Mycorrhizal Genomics Consortium"/>
            <person name="Kohler A."/>
            <person name="Kuo A."/>
            <person name="Nagy L.G."/>
            <person name="Floudas D."/>
            <person name="Copeland A."/>
            <person name="Barry K.W."/>
            <person name="Cichocki N."/>
            <person name="Veneault-Fourrey C."/>
            <person name="LaButti K."/>
            <person name="Lindquist E.A."/>
            <person name="Lipzen A."/>
            <person name="Lundell T."/>
            <person name="Morin E."/>
            <person name="Murat C."/>
            <person name="Riley R."/>
            <person name="Ohm R."/>
            <person name="Sun H."/>
            <person name="Tunlid A."/>
            <person name="Henrissat B."/>
            <person name="Grigoriev I.V."/>
            <person name="Hibbett D.S."/>
            <person name="Martin F."/>
        </authorList>
    </citation>
    <scope>NUCLEOTIDE SEQUENCE [LARGE SCALE GENOMIC DNA]</scope>
    <source>
        <strain evidence="15">441</strain>
    </source>
</reference>
<dbReference type="STRING" id="765257.A0A0C9Z550"/>
<reference evidence="14 15" key="1">
    <citation type="submission" date="2014-04" db="EMBL/GenBank/DDBJ databases">
        <authorList>
            <consortium name="DOE Joint Genome Institute"/>
            <person name="Kuo A."/>
            <person name="Kohler A."/>
            <person name="Costa M.D."/>
            <person name="Nagy L.G."/>
            <person name="Floudas D."/>
            <person name="Copeland A."/>
            <person name="Barry K.W."/>
            <person name="Cichocki N."/>
            <person name="Veneault-Fourrey C."/>
            <person name="LaButti K."/>
            <person name="Lindquist E.A."/>
            <person name="Lipzen A."/>
            <person name="Lundell T."/>
            <person name="Morin E."/>
            <person name="Murat C."/>
            <person name="Sun H."/>
            <person name="Tunlid A."/>
            <person name="Henrissat B."/>
            <person name="Grigoriev I.V."/>
            <person name="Hibbett D.S."/>
            <person name="Martin F."/>
            <person name="Nordberg H.P."/>
            <person name="Cantor M.N."/>
            <person name="Hua S.X."/>
        </authorList>
    </citation>
    <scope>NUCLEOTIDE SEQUENCE [LARGE SCALE GENOMIC DNA]</scope>
    <source>
        <strain evidence="14 15">441</strain>
    </source>
</reference>
<keyword evidence="3 11" id="KW-0812">Transmembrane</keyword>
<evidence type="ECO:0000256" key="12">
    <source>
        <dbReference type="SAM" id="MobiDB-lite"/>
    </source>
</evidence>
<protein>
    <recommendedName>
        <fullName evidence="11">Palmitoyltransferase</fullName>
        <ecNumber evidence="11">2.3.1.225</ecNumber>
    </recommendedName>
</protein>
<evidence type="ECO:0000256" key="3">
    <source>
        <dbReference type="ARBA" id="ARBA00022692"/>
    </source>
</evidence>
<organism evidence="14 15">
    <name type="scientific">Pisolithus microcarpus 441</name>
    <dbReference type="NCBI Taxonomy" id="765257"/>
    <lineage>
        <taxon>Eukaryota</taxon>
        <taxon>Fungi</taxon>
        <taxon>Dikarya</taxon>
        <taxon>Basidiomycota</taxon>
        <taxon>Agaricomycotina</taxon>
        <taxon>Agaricomycetes</taxon>
        <taxon>Agaricomycetidae</taxon>
        <taxon>Boletales</taxon>
        <taxon>Sclerodermatineae</taxon>
        <taxon>Pisolithaceae</taxon>
        <taxon>Pisolithus</taxon>
    </lineage>
</organism>
<dbReference type="GO" id="GO:0005794">
    <property type="term" value="C:Golgi apparatus"/>
    <property type="evidence" value="ECO:0007669"/>
    <property type="project" value="TreeGrafter"/>
</dbReference>
<dbReference type="PROSITE" id="PS50216">
    <property type="entry name" value="DHHC"/>
    <property type="match status" value="1"/>
</dbReference>
<evidence type="ECO:0000256" key="5">
    <source>
        <dbReference type="ARBA" id="ARBA00023136"/>
    </source>
</evidence>
<comment type="similarity">
    <text evidence="9">Belongs to the DHHC palmitoyltransferase family. PFA5 subfamily.</text>
</comment>
<evidence type="ECO:0000256" key="9">
    <source>
        <dbReference type="ARBA" id="ARBA00038298"/>
    </source>
</evidence>
<feature type="transmembrane region" description="Helical" evidence="11">
    <location>
        <begin position="73"/>
        <end position="96"/>
    </location>
</feature>
<keyword evidence="4 11" id="KW-1133">Transmembrane helix</keyword>
<keyword evidence="15" id="KW-1185">Reference proteome</keyword>
<evidence type="ECO:0000256" key="10">
    <source>
        <dbReference type="ARBA" id="ARBA00048048"/>
    </source>
</evidence>
<keyword evidence="5 11" id="KW-0472">Membrane</keyword>
<evidence type="ECO:0000256" key="1">
    <source>
        <dbReference type="ARBA" id="ARBA00004141"/>
    </source>
</evidence>
<evidence type="ECO:0000313" key="15">
    <source>
        <dbReference type="Proteomes" id="UP000054018"/>
    </source>
</evidence>
<dbReference type="Pfam" id="PF01529">
    <property type="entry name" value="DHHC"/>
    <property type="match status" value="1"/>
</dbReference>
<sequence length="459" mass="52582">MTSRDRTCCGVIEDARIEARKRRVNKPQPWIVRKFAICLFLAVAGYVSYVYIGRVCERIIARDDGISASLPTWIIRIVVFLVIYSIFLLLTLWSYAKVVFTSPGLARDVDHDQHTQGSRTQSSFTLQRDFQTSLSSGFSESALPRTVGTPMPQRPNASHHRGSSRTRTHSIPNHHISNTNTIKSPDEARVRDVLANPEAPYVPDSIALPPITTGSARSRRREPNGFGPGESRNVNGISRRPSATPILLPENRYCSRCKIIKPYRAHHCRACGTCVLRYDHHCPWIGQCVGAFNQKFFINFLFWGSVSCWWTFGSLLGIYRKFSPGGASDLEIPIAIGLVGLFGLFFIGLLMTQVHLTLNNQTTVESMHAKAMREREQVVLAREFQWWQFRAKRETRRRWNQEWGRIGKEGNIWWLGDYRANWEAVMGRCPDDGVNYPVNPRFDAQGRWTRREEWPEELQ</sequence>
<dbReference type="GO" id="GO:0005783">
    <property type="term" value="C:endoplasmic reticulum"/>
    <property type="evidence" value="ECO:0007669"/>
    <property type="project" value="TreeGrafter"/>
</dbReference>
<feature type="region of interest" description="Disordered" evidence="12">
    <location>
        <begin position="204"/>
        <end position="241"/>
    </location>
</feature>
<dbReference type="GO" id="GO:0006612">
    <property type="term" value="P:protein targeting to membrane"/>
    <property type="evidence" value="ECO:0007669"/>
    <property type="project" value="TreeGrafter"/>
</dbReference>
<dbReference type="Proteomes" id="UP000054018">
    <property type="component" value="Unassembled WGS sequence"/>
</dbReference>
<dbReference type="PANTHER" id="PTHR22883">
    <property type="entry name" value="ZINC FINGER DHHC DOMAIN CONTAINING PROTEIN"/>
    <property type="match status" value="1"/>
</dbReference>
<feature type="region of interest" description="Disordered" evidence="12">
    <location>
        <begin position="140"/>
        <end position="187"/>
    </location>
</feature>
<keyword evidence="2 11" id="KW-0808">Transferase</keyword>
<comment type="domain">
    <text evidence="11">The DHHC domain is required for palmitoyltransferase activity.</text>
</comment>
<keyword evidence="6" id="KW-0564">Palmitate</keyword>
<name>A0A0C9Z550_9AGAM</name>
<keyword evidence="8 11" id="KW-0012">Acyltransferase</keyword>
<feature type="compositionally biased region" description="Basic residues" evidence="12">
    <location>
        <begin position="157"/>
        <end position="168"/>
    </location>
</feature>
<evidence type="ECO:0000313" key="14">
    <source>
        <dbReference type="EMBL" id="KIK17562.1"/>
    </source>
</evidence>
<dbReference type="GO" id="GO:0016020">
    <property type="term" value="C:membrane"/>
    <property type="evidence" value="ECO:0007669"/>
    <property type="project" value="UniProtKB-SubCell"/>
</dbReference>